<evidence type="ECO:0000256" key="2">
    <source>
        <dbReference type="ARBA" id="ARBA00006171"/>
    </source>
</evidence>
<dbReference type="InterPro" id="IPR051600">
    <property type="entry name" value="Beta-PGM-like"/>
</dbReference>
<dbReference type="InterPro" id="IPR023214">
    <property type="entry name" value="HAD_sf"/>
</dbReference>
<dbReference type="PANTHER" id="PTHR46193">
    <property type="entry name" value="6-PHOSPHOGLUCONATE PHOSPHATASE"/>
    <property type="match status" value="1"/>
</dbReference>
<dbReference type="RefSeq" id="WP_413280068.1">
    <property type="nucleotide sequence ID" value="NZ_JBHFNT010000218.1"/>
</dbReference>
<name>A0ABV4WRL2_9CYAN</name>
<dbReference type="InterPro" id="IPR023198">
    <property type="entry name" value="PGP-like_dom2"/>
</dbReference>
<evidence type="ECO:0000256" key="4">
    <source>
        <dbReference type="ARBA" id="ARBA00022842"/>
    </source>
</evidence>
<gene>
    <name evidence="5" type="ORF">ACE1CA_24805</name>
</gene>
<dbReference type="SFLD" id="SFLDG01135">
    <property type="entry name" value="C1.5.6:_HAD__Beta-PGM__Phospha"/>
    <property type="match status" value="1"/>
</dbReference>
<keyword evidence="3" id="KW-0479">Metal-binding</keyword>
<evidence type="ECO:0000313" key="5">
    <source>
        <dbReference type="EMBL" id="MFB2837734.1"/>
    </source>
</evidence>
<keyword evidence="6" id="KW-1185">Reference proteome</keyword>
<dbReference type="InterPro" id="IPR036412">
    <property type="entry name" value="HAD-like_sf"/>
</dbReference>
<dbReference type="Pfam" id="PF00702">
    <property type="entry name" value="Hydrolase"/>
    <property type="match status" value="1"/>
</dbReference>
<accession>A0ABV4WRL2</accession>
<dbReference type="NCBIfam" id="TIGR01549">
    <property type="entry name" value="HAD-SF-IA-v1"/>
    <property type="match status" value="1"/>
</dbReference>
<dbReference type="Gene3D" id="3.40.50.1000">
    <property type="entry name" value="HAD superfamily/HAD-like"/>
    <property type="match status" value="1"/>
</dbReference>
<evidence type="ECO:0000256" key="1">
    <source>
        <dbReference type="ARBA" id="ARBA00001946"/>
    </source>
</evidence>
<dbReference type="Gene3D" id="1.10.150.240">
    <property type="entry name" value="Putative phosphatase, domain 2"/>
    <property type="match status" value="1"/>
</dbReference>
<keyword evidence="4" id="KW-0460">Magnesium</keyword>
<dbReference type="SFLD" id="SFLDG01129">
    <property type="entry name" value="C1.5:_HAD__Beta-PGM__Phosphata"/>
    <property type="match status" value="1"/>
</dbReference>
<dbReference type="GO" id="GO:0016787">
    <property type="term" value="F:hydrolase activity"/>
    <property type="evidence" value="ECO:0007669"/>
    <property type="project" value="UniProtKB-KW"/>
</dbReference>
<comment type="caution">
    <text evidence="5">The sequence shown here is derived from an EMBL/GenBank/DDBJ whole genome shotgun (WGS) entry which is preliminary data.</text>
</comment>
<keyword evidence="5" id="KW-0378">Hydrolase</keyword>
<evidence type="ECO:0000313" key="6">
    <source>
        <dbReference type="Proteomes" id="UP001576780"/>
    </source>
</evidence>
<protein>
    <submittedName>
        <fullName evidence="5">HAD family hydrolase</fullName>
    </submittedName>
</protein>
<sequence length="242" mass="27419">MALKAVLFDFNGIIINDEPIHEQLIEEILIAENLRPKRGEFRKYCLGRSDRACLSDLFSRRGRVLTESYLNQLISRKAKAYQQHIAQMAELPIYPGLEDLILKLQAANLKIGLVTGALRSEVEIVLNRANLAQYFAVMSTSDDLKVSKPEPDGYLLAVELLNQEFANLDLQPSECLAVEDTPAGITAAKRAGMQVLGVANTFPFHMIQRQANWTVDYFWDLELERIQEVFSQEKFQPTVTEC</sequence>
<comment type="similarity">
    <text evidence="2">Belongs to the HAD-like hydrolase superfamily. CbbY/CbbZ/Gph/YieH family.</text>
</comment>
<reference evidence="5 6" key="1">
    <citation type="submission" date="2024-09" db="EMBL/GenBank/DDBJ databases">
        <title>Floridaenema gen nov. (Aerosakkonemataceae, Aerosakkonematales ord. nov., Cyanobacteria) from benthic tropical and subtropical fresh waters, with the description of four new species.</title>
        <authorList>
            <person name="Moretto J.A."/>
            <person name="Berthold D.E."/>
            <person name="Lefler F.W."/>
            <person name="Huang I.-S."/>
            <person name="Laughinghouse H. IV."/>
        </authorList>
    </citation>
    <scope>NUCLEOTIDE SEQUENCE [LARGE SCALE GENOMIC DNA]</scope>
    <source>
        <strain evidence="5 6">BLCC-F167</strain>
    </source>
</reference>
<proteinExistence type="inferred from homology"/>
<organism evidence="5 6">
    <name type="scientific">Floridaenema evergladense BLCC-F167</name>
    <dbReference type="NCBI Taxonomy" id="3153639"/>
    <lineage>
        <taxon>Bacteria</taxon>
        <taxon>Bacillati</taxon>
        <taxon>Cyanobacteriota</taxon>
        <taxon>Cyanophyceae</taxon>
        <taxon>Oscillatoriophycideae</taxon>
        <taxon>Aerosakkonematales</taxon>
        <taxon>Aerosakkonemataceae</taxon>
        <taxon>Floridanema</taxon>
        <taxon>Floridanema evergladense</taxon>
    </lineage>
</organism>
<dbReference type="InterPro" id="IPR006439">
    <property type="entry name" value="HAD-SF_hydro_IA"/>
</dbReference>
<dbReference type="SFLD" id="SFLDS00003">
    <property type="entry name" value="Haloacid_Dehalogenase"/>
    <property type="match status" value="1"/>
</dbReference>
<dbReference type="PANTHER" id="PTHR46193:SF21">
    <property type="entry name" value="SLL1138 PROTEIN"/>
    <property type="match status" value="1"/>
</dbReference>
<dbReference type="Proteomes" id="UP001576780">
    <property type="component" value="Unassembled WGS sequence"/>
</dbReference>
<dbReference type="EMBL" id="JBHFNT010000218">
    <property type="protein sequence ID" value="MFB2837734.1"/>
    <property type="molecule type" value="Genomic_DNA"/>
</dbReference>
<comment type="cofactor">
    <cofactor evidence="1">
        <name>Mg(2+)</name>
        <dbReference type="ChEBI" id="CHEBI:18420"/>
    </cofactor>
</comment>
<evidence type="ECO:0000256" key="3">
    <source>
        <dbReference type="ARBA" id="ARBA00022723"/>
    </source>
</evidence>
<dbReference type="SUPFAM" id="SSF56784">
    <property type="entry name" value="HAD-like"/>
    <property type="match status" value="1"/>
</dbReference>
<dbReference type="NCBIfam" id="TIGR01509">
    <property type="entry name" value="HAD-SF-IA-v3"/>
    <property type="match status" value="1"/>
</dbReference>